<organism evidence="6 7">
    <name type="scientific">Peptacetobacter hiranonis (strain DSM 13275 / JCM 10541 / KCTC 15199 / TO-931)</name>
    <name type="common">Clostridium hiranonis</name>
    <dbReference type="NCBI Taxonomy" id="500633"/>
    <lineage>
        <taxon>Bacteria</taxon>
        <taxon>Bacillati</taxon>
        <taxon>Bacillota</taxon>
        <taxon>Clostridia</taxon>
        <taxon>Peptostreptococcales</taxon>
        <taxon>Peptostreptococcaceae</taxon>
        <taxon>Peptacetobacter</taxon>
    </lineage>
</organism>
<dbReference type="Gene3D" id="1.10.490.50">
    <property type="entry name" value="Antibiotic binding domain of TipA-like multidrug resistance regulators"/>
    <property type="match status" value="1"/>
</dbReference>
<keyword evidence="4" id="KW-0804">Transcription</keyword>
<dbReference type="InterPro" id="IPR036244">
    <property type="entry name" value="TipA-like_antibiotic-bd"/>
</dbReference>
<evidence type="ECO:0000313" key="7">
    <source>
        <dbReference type="Proteomes" id="UP000003178"/>
    </source>
</evidence>
<dbReference type="PANTHER" id="PTHR30204">
    <property type="entry name" value="REDOX-CYCLING DRUG-SENSING TRANSCRIPTIONAL ACTIVATOR SOXR"/>
    <property type="match status" value="1"/>
</dbReference>
<dbReference type="CDD" id="cd01106">
    <property type="entry name" value="HTH_TipAL-Mta"/>
    <property type="match status" value="1"/>
</dbReference>
<dbReference type="InterPro" id="IPR012925">
    <property type="entry name" value="TipAS_dom"/>
</dbReference>
<accession>B6G1W2</accession>
<name>B6G1W2_PEPHT</name>
<dbReference type="AlphaFoldDB" id="B6G1W2"/>
<evidence type="ECO:0000313" key="6">
    <source>
        <dbReference type="EMBL" id="EEA84264.1"/>
    </source>
</evidence>
<keyword evidence="7" id="KW-1185">Reference proteome</keyword>
<dbReference type="SUPFAM" id="SSF46955">
    <property type="entry name" value="Putative DNA-binding domain"/>
    <property type="match status" value="1"/>
</dbReference>
<evidence type="ECO:0000256" key="2">
    <source>
        <dbReference type="ARBA" id="ARBA00023125"/>
    </source>
</evidence>
<dbReference type="PANTHER" id="PTHR30204:SF90">
    <property type="entry name" value="HTH-TYPE TRANSCRIPTIONAL ACTIVATOR MTA"/>
    <property type="match status" value="1"/>
</dbReference>
<sequence length="250" mass="29783">MYSTGKLSEISGVSSRTLRYYDEIGLLKPSFINESGYRYYDDNEVALLQQILFYKERGLDLQTIKEIIYRKDFDLYSALEEHLVSLEEEKKKIDRMINSVKLSIKSLKGEYNMSDKEKFEVFKKNLVDENEKNYGKEIREKYGNDSVDESNRKMLNMSEEDYNMFKELEENILTLVEKCVKENLDLDSKEAKELANMHQKWIKMTWNKYSVEAHKSLAMMYIMDERFKEYYDRNIEGCADYLSMAIENNL</sequence>
<dbReference type="Proteomes" id="UP000003178">
    <property type="component" value="Unassembled WGS sequence"/>
</dbReference>
<dbReference type="Gene3D" id="1.10.1660.10">
    <property type="match status" value="1"/>
</dbReference>
<evidence type="ECO:0000259" key="5">
    <source>
        <dbReference type="PROSITE" id="PS50937"/>
    </source>
</evidence>
<dbReference type="SUPFAM" id="SSF89082">
    <property type="entry name" value="Antibiotic binding domain of TipA-like multidrug resistance regulators"/>
    <property type="match status" value="1"/>
</dbReference>
<dbReference type="Pfam" id="PF13411">
    <property type="entry name" value="MerR_1"/>
    <property type="match status" value="1"/>
</dbReference>
<dbReference type="SMART" id="SM00422">
    <property type="entry name" value="HTH_MERR"/>
    <property type="match status" value="1"/>
</dbReference>
<dbReference type="STRING" id="500633.CLOHIR_02120"/>
<feature type="domain" description="HTH merR-type" evidence="5">
    <location>
        <begin position="1"/>
        <end position="70"/>
    </location>
</feature>
<keyword evidence="1" id="KW-0805">Transcription regulation</keyword>
<dbReference type="InterPro" id="IPR009061">
    <property type="entry name" value="DNA-bd_dom_put_sf"/>
</dbReference>
<dbReference type="EMBL" id="ABWP01000083">
    <property type="protein sequence ID" value="EEA84264.1"/>
    <property type="molecule type" value="Genomic_DNA"/>
</dbReference>
<dbReference type="OrthoDB" id="9814833at2"/>
<evidence type="ECO:0000256" key="3">
    <source>
        <dbReference type="ARBA" id="ARBA00023159"/>
    </source>
</evidence>
<evidence type="ECO:0000256" key="1">
    <source>
        <dbReference type="ARBA" id="ARBA00023015"/>
    </source>
</evidence>
<gene>
    <name evidence="6" type="ORF">CLOHIR_02120</name>
</gene>
<dbReference type="GO" id="GO:0003700">
    <property type="term" value="F:DNA-binding transcription factor activity"/>
    <property type="evidence" value="ECO:0007669"/>
    <property type="project" value="InterPro"/>
</dbReference>
<keyword evidence="3" id="KW-0010">Activator</keyword>
<keyword evidence="2" id="KW-0238">DNA-binding</keyword>
<dbReference type="GO" id="GO:0003677">
    <property type="term" value="F:DNA binding"/>
    <property type="evidence" value="ECO:0007669"/>
    <property type="project" value="UniProtKB-KW"/>
</dbReference>
<dbReference type="HOGENOM" id="CLU_060077_0_3_9"/>
<dbReference type="PROSITE" id="PS50937">
    <property type="entry name" value="HTH_MERR_2"/>
    <property type="match status" value="1"/>
</dbReference>
<comment type="caution">
    <text evidence="6">The sequence shown here is derived from an EMBL/GenBank/DDBJ whole genome shotgun (WGS) entry which is preliminary data.</text>
</comment>
<dbReference type="InterPro" id="IPR000551">
    <property type="entry name" value="MerR-type_HTH_dom"/>
</dbReference>
<protein>
    <submittedName>
        <fullName evidence="6">TipAS antibiotic-recognition domain protein</fullName>
    </submittedName>
</protein>
<dbReference type="PROSITE" id="PS00552">
    <property type="entry name" value="HTH_MERR_1"/>
    <property type="match status" value="1"/>
</dbReference>
<dbReference type="eggNOG" id="COG0789">
    <property type="taxonomic scope" value="Bacteria"/>
</dbReference>
<dbReference type="RefSeq" id="WP_006440962.1">
    <property type="nucleotide sequence ID" value="NZ_DS995361.1"/>
</dbReference>
<proteinExistence type="predicted"/>
<dbReference type="InterPro" id="IPR047057">
    <property type="entry name" value="MerR_fam"/>
</dbReference>
<reference evidence="6 7" key="1">
    <citation type="submission" date="2008-09" db="EMBL/GenBank/DDBJ databases">
        <authorList>
            <person name="Fulton L."/>
            <person name="Clifton S."/>
            <person name="Fulton B."/>
            <person name="Xu J."/>
            <person name="Minx P."/>
            <person name="Pepin K.H."/>
            <person name="Johnson M."/>
            <person name="Thiruvilangam P."/>
            <person name="Bhonagiri V."/>
            <person name="Nash W.E."/>
            <person name="Mardis E.R."/>
            <person name="Wilson R.K."/>
        </authorList>
    </citation>
    <scope>NUCLEOTIDE SEQUENCE [LARGE SCALE GENOMIC DNA]</scope>
    <source>
        <strain evidence="6 7">DSM 13275</strain>
    </source>
</reference>
<reference evidence="6 7" key="2">
    <citation type="submission" date="2008-10" db="EMBL/GenBank/DDBJ databases">
        <title>Draft genome sequence of Clostridium hiranonis (DSM 13275).</title>
        <authorList>
            <person name="Sudarsanam P."/>
            <person name="Ley R."/>
            <person name="Guruge J."/>
            <person name="Turnbaugh P.J."/>
            <person name="Mahowald M."/>
            <person name="Liep D."/>
            <person name="Gordon J."/>
        </authorList>
    </citation>
    <scope>NUCLEOTIDE SEQUENCE [LARGE SCALE GENOMIC DNA]</scope>
    <source>
        <strain evidence="6 7">DSM 13275</strain>
    </source>
</reference>
<dbReference type="Pfam" id="PF07739">
    <property type="entry name" value="TipAS"/>
    <property type="match status" value="1"/>
</dbReference>
<evidence type="ECO:0000256" key="4">
    <source>
        <dbReference type="ARBA" id="ARBA00023163"/>
    </source>
</evidence>